<evidence type="ECO:0008006" key="4">
    <source>
        <dbReference type="Google" id="ProtNLM"/>
    </source>
</evidence>
<gene>
    <name evidence="2" type="ORF">PSU93_15685</name>
</gene>
<accession>A0AA43Q6H5</accession>
<evidence type="ECO:0000256" key="1">
    <source>
        <dbReference type="SAM" id="Phobius"/>
    </source>
</evidence>
<organism evidence="2 3">
    <name type="scientific">Candidatus Methylobacter titanis</name>
    <dbReference type="NCBI Taxonomy" id="3053457"/>
    <lineage>
        <taxon>Bacteria</taxon>
        <taxon>Pseudomonadati</taxon>
        <taxon>Pseudomonadota</taxon>
        <taxon>Gammaproteobacteria</taxon>
        <taxon>Methylococcales</taxon>
        <taxon>Methylococcaceae</taxon>
        <taxon>Methylobacter</taxon>
    </lineage>
</organism>
<name>A0AA43Q6H5_9GAMM</name>
<evidence type="ECO:0000313" key="3">
    <source>
        <dbReference type="Proteomes" id="UP001160519"/>
    </source>
</evidence>
<dbReference type="SUPFAM" id="SSF48452">
    <property type="entry name" value="TPR-like"/>
    <property type="match status" value="1"/>
</dbReference>
<keyword evidence="1" id="KW-1133">Transmembrane helix</keyword>
<dbReference type="InterPro" id="IPR011990">
    <property type="entry name" value="TPR-like_helical_dom_sf"/>
</dbReference>
<dbReference type="EMBL" id="JAQSDF010000110">
    <property type="protein sequence ID" value="MDI1232574.1"/>
    <property type="molecule type" value="Genomic_DNA"/>
</dbReference>
<reference evidence="2" key="1">
    <citation type="submission" date="2023-01" db="EMBL/GenBank/DDBJ databases">
        <title>Biogeochemical cycle of methane in antarctic sediments.</title>
        <authorList>
            <person name="Roldan D.M."/>
            <person name="Menes R.J."/>
        </authorList>
    </citation>
    <scope>NUCLEOTIDE SEQUENCE [LARGE SCALE GENOMIC DNA]</scope>
    <source>
        <strain evidence="2">K-2018 MAG008</strain>
    </source>
</reference>
<dbReference type="Gene3D" id="1.25.40.10">
    <property type="entry name" value="Tetratricopeptide repeat domain"/>
    <property type="match status" value="1"/>
</dbReference>
<protein>
    <recommendedName>
        <fullName evidence="4">Tetratricopeptide repeat protein</fullName>
    </recommendedName>
</protein>
<sequence>MLIASQLQADTVKHKSILEQQNKVVEDDLVVKKISLFVSESEAALNNNDLKKANYKIDEAISLNTQNPWLAYRMANILNQLHRETDADRFIGQFLVNTKPSSDSYFAAALYLAKQNKLLEALAEMDKIDAAQRSPSLIESQQRIWLDYQFGLLDNLIEHDKQQAVVRLHAIESKVGNNPKLLIKLAKYWLEINDLEHSRKIVALLKRDKNWKLDTKSDYDKLIAKLNNSEKLPDLEKTIVVLTSLTKQQLPPPKLKASHAGHPNQGDKKVIKAKVTRRESLKNSYLINHVFDKTKNKNKTTSKDNVAKKNNINGNKHVLDIASVIPLLSIGEAPSVYAPFPLMLEYDQVNNKVIGAQDSRRKSIDPVMDEIESKTIVQNQSPEKNINIAPNNANAILSLSIGTTPSEHTPLSKYIAVIILLLIGVGIGLTIKKTWHFLVNIVVKIIRKPKTLKTVDYSYFFGNPNEEIR</sequence>
<comment type="caution">
    <text evidence="2">The sequence shown here is derived from an EMBL/GenBank/DDBJ whole genome shotgun (WGS) entry which is preliminary data.</text>
</comment>
<evidence type="ECO:0000313" key="2">
    <source>
        <dbReference type="EMBL" id="MDI1232574.1"/>
    </source>
</evidence>
<dbReference type="AlphaFoldDB" id="A0AA43Q6H5"/>
<keyword evidence="1" id="KW-0812">Transmembrane</keyword>
<proteinExistence type="predicted"/>
<keyword evidence="3" id="KW-1185">Reference proteome</keyword>
<dbReference type="Proteomes" id="UP001160519">
    <property type="component" value="Unassembled WGS sequence"/>
</dbReference>
<feature type="transmembrane region" description="Helical" evidence="1">
    <location>
        <begin position="414"/>
        <end position="431"/>
    </location>
</feature>
<keyword evidence="1" id="KW-0472">Membrane</keyword>